<dbReference type="Pfam" id="PF00072">
    <property type="entry name" value="Response_reg"/>
    <property type="match status" value="1"/>
</dbReference>
<evidence type="ECO:0000259" key="6">
    <source>
        <dbReference type="PROSITE" id="PS50043"/>
    </source>
</evidence>
<feature type="domain" description="Response regulatory" evidence="7">
    <location>
        <begin position="15"/>
        <end position="132"/>
    </location>
</feature>
<dbReference type="GO" id="GO:0000160">
    <property type="term" value="P:phosphorelay signal transduction system"/>
    <property type="evidence" value="ECO:0007669"/>
    <property type="project" value="InterPro"/>
</dbReference>
<dbReference type="PROSITE" id="PS00622">
    <property type="entry name" value="HTH_LUXR_1"/>
    <property type="match status" value="1"/>
</dbReference>
<dbReference type="Gene3D" id="3.40.50.2300">
    <property type="match status" value="1"/>
</dbReference>
<feature type="modified residue" description="4-aspartylphosphate" evidence="5">
    <location>
        <position position="66"/>
    </location>
</feature>
<dbReference type="Proteomes" id="UP000292564">
    <property type="component" value="Unassembled WGS sequence"/>
</dbReference>
<dbReference type="SMART" id="SM00448">
    <property type="entry name" value="REC"/>
    <property type="match status" value="1"/>
</dbReference>
<dbReference type="PRINTS" id="PR00038">
    <property type="entry name" value="HTHLUXR"/>
</dbReference>
<dbReference type="CDD" id="cd06170">
    <property type="entry name" value="LuxR_C_like"/>
    <property type="match status" value="1"/>
</dbReference>
<gene>
    <name evidence="8" type="ORF">EV385_0257</name>
</gene>
<keyword evidence="3" id="KW-0238">DNA-binding</keyword>
<dbReference type="SMART" id="SM00421">
    <property type="entry name" value="HTH_LUXR"/>
    <property type="match status" value="1"/>
</dbReference>
<keyword evidence="9" id="KW-1185">Reference proteome</keyword>
<dbReference type="GO" id="GO:0006355">
    <property type="term" value="P:regulation of DNA-templated transcription"/>
    <property type="evidence" value="ECO:0007669"/>
    <property type="project" value="InterPro"/>
</dbReference>
<evidence type="ECO:0000313" key="8">
    <source>
        <dbReference type="EMBL" id="RZU48540.1"/>
    </source>
</evidence>
<dbReference type="GO" id="GO:0003677">
    <property type="term" value="F:DNA binding"/>
    <property type="evidence" value="ECO:0007669"/>
    <property type="project" value="UniProtKB-KW"/>
</dbReference>
<dbReference type="InterPro" id="IPR058245">
    <property type="entry name" value="NreC/VraR/RcsB-like_REC"/>
</dbReference>
<proteinExistence type="predicted"/>
<dbReference type="AlphaFoldDB" id="A0A4Q7ZD04"/>
<dbReference type="InterPro" id="IPR039420">
    <property type="entry name" value="WalR-like"/>
</dbReference>
<dbReference type="Pfam" id="PF00196">
    <property type="entry name" value="GerE"/>
    <property type="match status" value="1"/>
</dbReference>
<evidence type="ECO:0000256" key="1">
    <source>
        <dbReference type="ARBA" id="ARBA00022553"/>
    </source>
</evidence>
<dbReference type="InterPro" id="IPR000792">
    <property type="entry name" value="Tscrpt_reg_LuxR_C"/>
</dbReference>
<dbReference type="RefSeq" id="WP_278044959.1">
    <property type="nucleotide sequence ID" value="NZ_SHKY01000001.1"/>
</dbReference>
<dbReference type="InterPro" id="IPR001789">
    <property type="entry name" value="Sig_transdc_resp-reg_receiver"/>
</dbReference>
<feature type="domain" description="HTH luxR-type" evidence="6">
    <location>
        <begin position="161"/>
        <end position="226"/>
    </location>
</feature>
<dbReference type="CDD" id="cd17535">
    <property type="entry name" value="REC_NarL-like"/>
    <property type="match status" value="1"/>
</dbReference>
<dbReference type="InterPro" id="IPR011006">
    <property type="entry name" value="CheY-like_superfamily"/>
</dbReference>
<dbReference type="PANTHER" id="PTHR43214:SF24">
    <property type="entry name" value="TRANSCRIPTIONAL REGULATORY PROTEIN NARL-RELATED"/>
    <property type="match status" value="1"/>
</dbReference>
<evidence type="ECO:0000256" key="4">
    <source>
        <dbReference type="ARBA" id="ARBA00023163"/>
    </source>
</evidence>
<dbReference type="InterPro" id="IPR016032">
    <property type="entry name" value="Sig_transdc_resp-reg_C-effctor"/>
</dbReference>
<dbReference type="PANTHER" id="PTHR43214">
    <property type="entry name" value="TWO-COMPONENT RESPONSE REGULATOR"/>
    <property type="match status" value="1"/>
</dbReference>
<dbReference type="PROSITE" id="PS50043">
    <property type="entry name" value="HTH_LUXR_2"/>
    <property type="match status" value="1"/>
</dbReference>
<keyword evidence="1 5" id="KW-0597">Phosphoprotein</keyword>
<evidence type="ECO:0000313" key="9">
    <source>
        <dbReference type="Proteomes" id="UP000292564"/>
    </source>
</evidence>
<sequence>MSAGAATAPRRPPIRVLLADPAPMQRSGLRMALSEAGDVAVVGEATDGTEAVELARRLLPDVVLLDVRLPRLDGLAVTRAIAAAAAPVARVLVFTADDGDELVVGALAAGAFGYLGKDAPAQELISAIRTIADGGAVVAPRLLARLLPRLADTAPAPAAPAPPTLGTLTERERQVLVHVARGHTNAEIARALLVSETTIKTHVGHVLGKLGLRDRVQAVVLAYETGLVARGV</sequence>
<evidence type="ECO:0000256" key="3">
    <source>
        <dbReference type="ARBA" id="ARBA00023125"/>
    </source>
</evidence>
<evidence type="ECO:0000256" key="2">
    <source>
        <dbReference type="ARBA" id="ARBA00023015"/>
    </source>
</evidence>
<reference evidence="8 9" key="1">
    <citation type="submission" date="2019-02" db="EMBL/GenBank/DDBJ databases">
        <title>Sequencing the genomes of 1000 actinobacteria strains.</title>
        <authorList>
            <person name="Klenk H.-P."/>
        </authorList>
    </citation>
    <scope>NUCLEOTIDE SEQUENCE [LARGE SCALE GENOMIC DNA]</scope>
    <source>
        <strain evidence="8 9">DSM 45162</strain>
    </source>
</reference>
<evidence type="ECO:0000259" key="7">
    <source>
        <dbReference type="PROSITE" id="PS50110"/>
    </source>
</evidence>
<organism evidence="8 9">
    <name type="scientific">Krasilnikovia cinnamomea</name>
    <dbReference type="NCBI Taxonomy" id="349313"/>
    <lineage>
        <taxon>Bacteria</taxon>
        <taxon>Bacillati</taxon>
        <taxon>Actinomycetota</taxon>
        <taxon>Actinomycetes</taxon>
        <taxon>Micromonosporales</taxon>
        <taxon>Micromonosporaceae</taxon>
        <taxon>Krasilnikovia</taxon>
    </lineage>
</organism>
<dbReference type="SUPFAM" id="SSF52172">
    <property type="entry name" value="CheY-like"/>
    <property type="match status" value="1"/>
</dbReference>
<comment type="caution">
    <text evidence="8">The sequence shown here is derived from an EMBL/GenBank/DDBJ whole genome shotgun (WGS) entry which is preliminary data.</text>
</comment>
<name>A0A4Q7ZD04_9ACTN</name>
<dbReference type="SUPFAM" id="SSF46894">
    <property type="entry name" value="C-terminal effector domain of the bipartite response regulators"/>
    <property type="match status" value="1"/>
</dbReference>
<keyword evidence="4" id="KW-0804">Transcription</keyword>
<protein>
    <submittedName>
        <fullName evidence="8">LuxR family two component transcriptional regulator</fullName>
    </submittedName>
</protein>
<dbReference type="PROSITE" id="PS50110">
    <property type="entry name" value="RESPONSE_REGULATORY"/>
    <property type="match status" value="1"/>
</dbReference>
<evidence type="ECO:0000256" key="5">
    <source>
        <dbReference type="PROSITE-ProRule" id="PRU00169"/>
    </source>
</evidence>
<accession>A0A4Q7ZD04</accession>
<keyword evidence="2" id="KW-0805">Transcription regulation</keyword>
<dbReference type="EMBL" id="SHKY01000001">
    <property type="protein sequence ID" value="RZU48540.1"/>
    <property type="molecule type" value="Genomic_DNA"/>
</dbReference>